<dbReference type="Proteomes" id="UP000541558">
    <property type="component" value="Unassembled WGS sequence"/>
</dbReference>
<feature type="disulfide bond" evidence="6">
    <location>
        <begin position="87"/>
        <end position="103"/>
    </location>
</feature>
<keyword evidence="5 6" id="KW-1015">Disulfide bond</keyword>
<dbReference type="Pfam" id="PF08991">
    <property type="entry name" value="CMC4"/>
    <property type="match status" value="1"/>
</dbReference>
<evidence type="ECO:0000256" key="2">
    <source>
        <dbReference type="ARBA" id="ARBA00009858"/>
    </source>
</evidence>
<evidence type="ECO:0000256" key="5">
    <source>
        <dbReference type="ARBA" id="ARBA00023157"/>
    </source>
</evidence>
<dbReference type="InterPro" id="IPR009069">
    <property type="entry name" value="Cys_alpha_HP_mot_SF"/>
</dbReference>
<dbReference type="PANTHER" id="PTHR15590:SF0">
    <property type="entry name" value="CX9C MOTIF-CONTAINING PROTEIN 4"/>
    <property type="match status" value="1"/>
</dbReference>
<dbReference type="OrthoDB" id="13601at2759"/>
<sequence length="120" mass="13811">MSTEIVHRRRDVLYTDLDDDDQANYDLTVALTYLLSFTFTSRNTNMASENDTAPCQAEACTLQTCLNKNTYKPEECNEHLRKLYECCSAFYASNKGKGESTACPMPRVVERWLKDHPRET</sequence>
<evidence type="ECO:0000313" key="7">
    <source>
        <dbReference type="EMBL" id="KAF5311341.1"/>
    </source>
</evidence>
<dbReference type="Gene3D" id="1.10.287.1130">
    <property type="entry name" value="CytochromE C oxidase copper chaperone"/>
    <property type="match status" value="1"/>
</dbReference>
<feature type="disulfide bond" evidence="6">
    <location>
        <begin position="65"/>
        <end position="76"/>
    </location>
</feature>
<protein>
    <recommendedName>
        <fullName evidence="3">Cx9C motif-containing protein 4, mitochondrial</fullName>
    </recommendedName>
</protein>
<dbReference type="PROSITE" id="PS51808">
    <property type="entry name" value="CHCH"/>
    <property type="match status" value="1"/>
</dbReference>
<comment type="subcellular location">
    <subcellularLocation>
        <location evidence="1">Mitochondrion intermembrane space</location>
    </subcellularLocation>
</comment>
<evidence type="ECO:0000313" key="8">
    <source>
        <dbReference type="Proteomes" id="UP000541558"/>
    </source>
</evidence>
<accession>A0A8H5AV61</accession>
<dbReference type="EMBL" id="JAACJK010000227">
    <property type="protein sequence ID" value="KAF5311341.1"/>
    <property type="molecule type" value="Genomic_DNA"/>
</dbReference>
<name>A0A8H5AV61_9AGAR</name>
<organism evidence="7 8">
    <name type="scientific">Ephemerocybe angulata</name>
    <dbReference type="NCBI Taxonomy" id="980116"/>
    <lineage>
        <taxon>Eukaryota</taxon>
        <taxon>Fungi</taxon>
        <taxon>Dikarya</taxon>
        <taxon>Basidiomycota</taxon>
        <taxon>Agaricomycotina</taxon>
        <taxon>Agaricomycetes</taxon>
        <taxon>Agaricomycetidae</taxon>
        <taxon>Agaricales</taxon>
        <taxon>Agaricineae</taxon>
        <taxon>Psathyrellaceae</taxon>
        <taxon>Ephemerocybe</taxon>
    </lineage>
</organism>
<dbReference type="GO" id="GO:0005758">
    <property type="term" value="C:mitochondrial intermembrane space"/>
    <property type="evidence" value="ECO:0007669"/>
    <property type="project" value="UniProtKB-SubCell"/>
</dbReference>
<reference evidence="7 8" key="1">
    <citation type="journal article" date="2020" name="ISME J.">
        <title>Uncovering the hidden diversity of litter-decomposition mechanisms in mushroom-forming fungi.</title>
        <authorList>
            <person name="Floudas D."/>
            <person name="Bentzer J."/>
            <person name="Ahren D."/>
            <person name="Johansson T."/>
            <person name="Persson P."/>
            <person name="Tunlid A."/>
        </authorList>
    </citation>
    <scope>NUCLEOTIDE SEQUENCE [LARGE SCALE GENOMIC DNA]</scope>
    <source>
        <strain evidence="7 8">CBS 175.51</strain>
    </source>
</reference>
<evidence type="ECO:0000256" key="6">
    <source>
        <dbReference type="PIRSR" id="PIRSR627179-50"/>
    </source>
</evidence>
<dbReference type="PANTHER" id="PTHR15590">
    <property type="entry name" value="CX9C MOTIF-CONTAINING PROTEIN 4"/>
    <property type="match status" value="1"/>
</dbReference>
<keyword evidence="4" id="KW-0496">Mitochondrion</keyword>
<dbReference type="InterPro" id="IPR027179">
    <property type="entry name" value="CMC4"/>
</dbReference>
<feature type="disulfide bond" evidence="6">
    <location>
        <begin position="55"/>
        <end position="86"/>
    </location>
</feature>
<evidence type="ECO:0000256" key="3">
    <source>
        <dbReference type="ARBA" id="ARBA00019406"/>
    </source>
</evidence>
<evidence type="ECO:0000256" key="1">
    <source>
        <dbReference type="ARBA" id="ARBA00004569"/>
    </source>
</evidence>
<dbReference type="AlphaFoldDB" id="A0A8H5AV61"/>
<dbReference type="SUPFAM" id="SSF47072">
    <property type="entry name" value="Cysteine alpha-hairpin motif"/>
    <property type="match status" value="1"/>
</dbReference>
<comment type="caution">
    <text evidence="7">The sequence shown here is derived from an EMBL/GenBank/DDBJ whole genome shotgun (WGS) entry which is preliminary data.</text>
</comment>
<keyword evidence="8" id="KW-1185">Reference proteome</keyword>
<evidence type="ECO:0000256" key="4">
    <source>
        <dbReference type="ARBA" id="ARBA00023128"/>
    </source>
</evidence>
<proteinExistence type="inferred from homology"/>
<gene>
    <name evidence="7" type="ORF">D9611_012622</name>
</gene>
<comment type="similarity">
    <text evidence="2">Belongs to the CMC4 family.</text>
</comment>